<comment type="caution">
    <text evidence="1">The sequence shown here is derived from an EMBL/GenBank/DDBJ whole genome shotgun (WGS) entry which is preliminary data.</text>
</comment>
<gene>
    <name evidence="1" type="ORF">IV81_GL001212</name>
</gene>
<dbReference type="EMBL" id="JQBX01000004">
    <property type="protein sequence ID" value="KRN94575.1"/>
    <property type="molecule type" value="Genomic_DNA"/>
</dbReference>
<dbReference type="AlphaFoldDB" id="A0A0R2KYC4"/>
<dbReference type="PATRIC" id="fig|331679.3.peg.1238"/>
<protein>
    <submittedName>
        <fullName evidence="1">Uncharacterized protein</fullName>
    </submittedName>
</protein>
<evidence type="ECO:0000313" key="2">
    <source>
        <dbReference type="Proteomes" id="UP000051859"/>
    </source>
</evidence>
<organism evidence="1 2">
    <name type="scientific">Pediococcus stilesii</name>
    <dbReference type="NCBI Taxonomy" id="331679"/>
    <lineage>
        <taxon>Bacteria</taxon>
        <taxon>Bacillati</taxon>
        <taxon>Bacillota</taxon>
        <taxon>Bacilli</taxon>
        <taxon>Lactobacillales</taxon>
        <taxon>Lactobacillaceae</taxon>
        <taxon>Pediococcus</taxon>
    </lineage>
</organism>
<proteinExistence type="predicted"/>
<keyword evidence="2" id="KW-1185">Reference proteome</keyword>
<dbReference type="Proteomes" id="UP000051859">
    <property type="component" value="Unassembled WGS sequence"/>
</dbReference>
<sequence length="58" mass="7224">MRQPQTNITEANRVYFSERRAKNYVKKRINDIDNFDGYYYVQKCVFFDWQAFLTKFKK</sequence>
<accession>A0A0R2KYC4</accession>
<dbReference type="STRING" id="331679.IV81_GL001212"/>
<reference evidence="1 2" key="1">
    <citation type="journal article" date="2015" name="Genome Announc.">
        <title>Expanding the biotechnology potential of lactobacilli through comparative genomics of 213 strains and associated genera.</title>
        <authorList>
            <person name="Sun Z."/>
            <person name="Harris H.M."/>
            <person name="McCann A."/>
            <person name="Guo C."/>
            <person name="Argimon S."/>
            <person name="Zhang W."/>
            <person name="Yang X."/>
            <person name="Jeffery I.B."/>
            <person name="Cooney J.C."/>
            <person name="Kagawa T.F."/>
            <person name="Liu W."/>
            <person name="Song Y."/>
            <person name="Salvetti E."/>
            <person name="Wrobel A."/>
            <person name="Rasinkangas P."/>
            <person name="Parkhill J."/>
            <person name="Rea M.C."/>
            <person name="O'Sullivan O."/>
            <person name="Ritari J."/>
            <person name="Douillard F.P."/>
            <person name="Paul Ross R."/>
            <person name="Yang R."/>
            <person name="Briner A.E."/>
            <person name="Felis G.E."/>
            <person name="de Vos W.M."/>
            <person name="Barrangou R."/>
            <person name="Klaenhammer T.R."/>
            <person name="Caufield P.W."/>
            <person name="Cui Y."/>
            <person name="Zhang H."/>
            <person name="O'Toole P.W."/>
        </authorList>
    </citation>
    <scope>NUCLEOTIDE SEQUENCE [LARGE SCALE GENOMIC DNA]</scope>
    <source>
        <strain evidence="1 2">DSM 18001</strain>
    </source>
</reference>
<name>A0A0R2KYC4_9LACO</name>
<evidence type="ECO:0000313" key="1">
    <source>
        <dbReference type="EMBL" id="KRN94575.1"/>
    </source>
</evidence>